<keyword evidence="2" id="KW-1185">Reference proteome</keyword>
<organism evidence="1 2">
    <name type="scientific">Sesamum alatum</name>
    <dbReference type="NCBI Taxonomy" id="300844"/>
    <lineage>
        <taxon>Eukaryota</taxon>
        <taxon>Viridiplantae</taxon>
        <taxon>Streptophyta</taxon>
        <taxon>Embryophyta</taxon>
        <taxon>Tracheophyta</taxon>
        <taxon>Spermatophyta</taxon>
        <taxon>Magnoliopsida</taxon>
        <taxon>eudicotyledons</taxon>
        <taxon>Gunneridae</taxon>
        <taxon>Pentapetalae</taxon>
        <taxon>asterids</taxon>
        <taxon>lamiids</taxon>
        <taxon>Lamiales</taxon>
        <taxon>Pedaliaceae</taxon>
        <taxon>Sesamum</taxon>
    </lineage>
</organism>
<reference evidence="1" key="1">
    <citation type="submission" date="2020-06" db="EMBL/GenBank/DDBJ databases">
        <authorList>
            <person name="Li T."/>
            <person name="Hu X."/>
            <person name="Zhang T."/>
            <person name="Song X."/>
            <person name="Zhang H."/>
            <person name="Dai N."/>
            <person name="Sheng W."/>
            <person name="Hou X."/>
            <person name="Wei L."/>
        </authorList>
    </citation>
    <scope>NUCLEOTIDE SEQUENCE</scope>
    <source>
        <strain evidence="1">3651</strain>
        <tissue evidence="1">Leaf</tissue>
    </source>
</reference>
<comment type="caution">
    <text evidence="1">The sequence shown here is derived from an EMBL/GenBank/DDBJ whole genome shotgun (WGS) entry which is preliminary data.</text>
</comment>
<evidence type="ECO:0000313" key="1">
    <source>
        <dbReference type="EMBL" id="KAK4425376.1"/>
    </source>
</evidence>
<gene>
    <name evidence="1" type="ORF">Salat_1731600</name>
</gene>
<proteinExistence type="predicted"/>
<name>A0AAE2CKD3_9LAMI</name>
<evidence type="ECO:0000313" key="2">
    <source>
        <dbReference type="Proteomes" id="UP001293254"/>
    </source>
</evidence>
<protein>
    <submittedName>
        <fullName evidence="1">Uncharacterized protein</fullName>
    </submittedName>
</protein>
<accession>A0AAE2CKD3</accession>
<dbReference type="EMBL" id="JACGWO010000006">
    <property type="protein sequence ID" value="KAK4425376.1"/>
    <property type="molecule type" value="Genomic_DNA"/>
</dbReference>
<sequence>MAFGSSGFILRFYVASLFRVCFDFLFPFVSSLHRVGPQLLDWKGLLSVPFMSCLATNMAQLNALDLLQMGQQRVATRGMLSRKSGRPVSLPELDENWIATPK</sequence>
<dbReference type="AlphaFoldDB" id="A0AAE2CKD3"/>
<reference evidence="1" key="2">
    <citation type="journal article" date="2024" name="Plant">
        <title>Genomic evolution and insights into agronomic trait innovations of Sesamum species.</title>
        <authorList>
            <person name="Miao H."/>
            <person name="Wang L."/>
            <person name="Qu L."/>
            <person name="Liu H."/>
            <person name="Sun Y."/>
            <person name="Le M."/>
            <person name="Wang Q."/>
            <person name="Wei S."/>
            <person name="Zheng Y."/>
            <person name="Lin W."/>
            <person name="Duan Y."/>
            <person name="Cao H."/>
            <person name="Xiong S."/>
            <person name="Wang X."/>
            <person name="Wei L."/>
            <person name="Li C."/>
            <person name="Ma Q."/>
            <person name="Ju M."/>
            <person name="Zhao R."/>
            <person name="Li G."/>
            <person name="Mu C."/>
            <person name="Tian Q."/>
            <person name="Mei H."/>
            <person name="Zhang T."/>
            <person name="Gao T."/>
            <person name="Zhang H."/>
        </authorList>
    </citation>
    <scope>NUCLEOTIDE SEQUENCE</scope>
    <source>
        <strain evidence="1">3651</strain>
    </source>
</reference>
<dbReference type="Proteomes" id="UP001293254">
    <property type="component" value="Unassembled WGS sequence"/>
</dbReference>